<keyword evidence="3" id="KW-1185">Reference proteome</keyword>
<dbReference type="SUPFAM" id="SSF50249">
    <property type="entry name" value="Nucleic acid-binding proteins"/>
    <property type="match status" value="1"/>
</dbReference>
<protein>
    <submittedName>
        <fullName evidence="2">Uncharacterized protein</fullName>
    </submittedName>
</protein>
<dbReference type="EMBL" id="JBJUIK010000016">
    <property type="protein sequence ID" value="KAL3499989.1"/>
    <property type="molecule type" value="Genomic_DNA"/>
</dbReference>
<accession>A0ABD2Y0M7</accession>
<feature type="region of interest" description="Disordered" evidence="1">
    <location>
        <begin position="123"/>
        <end position="142"/>
    </location>
</feature>
<reference evidence="2 3" key="1">
    <citation type="submission" date="2024-11" db="EMBL/GenBank/DDBJ databases">
        <title>A near-complete genome assembly of Cinchona calisaya.</title>
        <authorList>
            <person name="Lian D.C."/>
            <person name="Zhao X.W."/>
            <person name="Wei L."/>
        </authorList>
    </citation>
    <scope>NUCLEOTIDE SEQUENCE [LARGE SCALE GENOMIC DNA]</scope>
    <source>
        <tissue evidence="2">Nenye</tissue>
    </source>
</reference>
<evidence type="ECO:0000256" key="1">
    <source>
        <dbReference type="SAM" id="MobiDB-lite"/>
    </source>
</evidence>
<evidence type="ECO:0000313" key="3">
    <source>
        <dbReference type="Proteomes" id="UP001630127"/>
    </source>
</evidence>
<gene>
    <name evidence="2" type="ORF">ACH5RR_039082</name>
</gene>
<evidence type="ECO:0000313" key="2">
    <source>
        <dbReference type="EMBL" id="KAL3499989.1"/>
    </source>
</evidence>
<comment type="caution">
    <text evidence="2">The sequence shown here is derived from an EMBL/GenBank/DDBJ whole genome shotgun (WGS) entry which is preliminary data.</text>
</comment>
<dbReference type="Proteomes" id="UP001630127">
    <property type="component" value="Unassembled WGS sequence"/>
</dbReference>
<proteinExistence type="predicted"/>
<dbReference type="AlphaFoldDB" id="A0ABD2Y0M7"/>
<sequence>MQCSMAAPKPKPREKFDIQLFDETGMLDALIGDKYAELILGIQAQEIAEMEAQNEKMDIDLINQRLKDEELYFQIKISPFTTRRRSMIRYNVLACLLALPQSKCSLMIDNSDIAEHTIGVRSEINEGQPPDTTSLPEQEKVATTATPAVTSSNKATRKRMLHSEPSTNQKHIKIF</sequence>
<name>A0ABD2Y0M7_9GENT</name>
<dbReference type="Gene3D" id="2.40.50.140">
    <property type="entry name" value="Nucleic acid-binding proteins"/>
    <property type="match status" value="1"/>
</dbReference>
<organism evidence="2 3">
    <name type="scientific">Cinchona calisaya</name>
    <dbReference type="NCBI Taxonomy" id="153742"/>
    <lineage>
        <taxon>Eukaryota</taxon>
        <taxon>Viridiplantae</taxon>
        <taxon>Streptophyta</taxon>
        <taxon>Embryophyta</taxon>
        <taxon>Tracheophyta</taxon>
        <taxon>Spermatophyta</taxon>
        <taxon>Magnoliopsida</taxon>
        <taxon>eudicotyledons</taxon>
        <taxon>Gunneridae</taxon>
        <taxon>Pentapetalae</taxon>
        <taxon>asterids</taxon>
        <taxon>lamiids</taxon>
        <taxon>Gentianales</taxon>
        <taxon>Rubiaceae</taxon>
        <taxon>Cinchonoideae</taxon>
        <taxon>Cinchoneae</taxon>
        <taxon>Cinchona</taxon>
    </lineage>
</organism>
<dbReference type="InterPro" id="IPR012340">
    <property type="entry name" value="NA-bd_OB-fold"/>
</dbReference>